<gene>
    <name evidence="1" type="ORF">WAK64_16225</name>
</gene>
<proteinExistence type="predicted"/>
<sequence length="210" mass="25866">MRLHSEKKKIRGWKRHKRKIERWKHDAINLNMDNVRDYQRTYVKLWIHPFYALIRRNPPVWYNRLLLDAMLDVYLVWYQKMKQENENFYLKIWLYDPHFINSQIVVAYKDCLNFYDKTFDKREEYKPFPYEKFPSLKDKLEQFEWESCIETVSYDETDLNEWVIDGLSSKKEVQAIKNRAYNVSSYKSEEGITRYYHIDTGNVWVGTFKA</sequence>
<organism evidence="1 2">
    <name type="scientific">Bacillus spongiae</name>
    <dbReference type="NCBI Taxonomy" id="2683610"/>
    <lineage>
        <taxon>Bacteria</taxon>
        <taxon>Bacillati</taxon>
        <taxon>Bacillota</taxon>
        <taxon>Bacilli</taxon>
        <taxon>Bacillales</taxon>
        <taxon>Bacillaceae</taxon>
        <taxon>Bacillus</taxon>
    </lineage>
</organism>
<keyword evidence="2" id="KW-1185">Reference proteome</keyword>
<dbReference type="EMBL" id="JBBAXC010000014">
    <property type="protein sequence ID" value="MEI5908595.1"/>
    <property type="molecule type" value="Genomic_DNA"/>
</dbReference>
<evidence type="ECO:0000313" key="2">
    <source>
        <dbReference type="Proteomes" id="UP001312865"/>
    </source>
</evidence>
<accession>A0ABU8HGV2</accession>
<comment type="caution">
    <text evidence="1">The sequence shown here is derived from an EMBL/GenBank/DDBJ whole genome shotgun (WGS) entry which is preliminary data.</text>
</comment>
<reference evidence="1 2" key="1">
    <citation type="journal article" date="2018" name="J. Microbiol.">
        <title>Bacillus spongiae sp. nov., isolated from sponge of Jeju Island.</title>
        <authorList>
            <person name="Lee G.E."/>
            <person name="Im W.T."/>
            <person name="Park J.S."/>
        </authorList>
    </citation>
    <scope>NUCLEOTIDE SEQUENCE [LARGE SCALE GENOMIC DNA]</scope>
    <source>
        <strain evidence="1 2">135PIL107-10</strain>
    </source>
</reference>
<protein>
    <recommendedName>
        <fullName evidence="3">Group-specific protein</fullName>
    </recommendedName>
</protein>
<name>A0ABU8HGV2_9BACI</name>
<evidence type="ECO:0008006" key="3">
    <source>
        <dbReference type="Google" id="ProtNLM"/>
    </source>
</evidence>
<dbReference type="Proteomes" id="UP001312865">
    <property type="component" value="Unassembled WGS sequence"/>
</dbReference>
<evidence type="ECO:0000313" key="1">
    <source>
        <dbReference type="EMBL" id="MEI5908595.1"/>
    </source>
</evidence>